<reference evidence="1" key="1">
    <citation type="submission" date="2022-08" db="EMBL/GenBank/DDBJ databases">
        <title>Genome Sequence of Lecanicillium fungicola.</title>
        <authorList>
            <person name="Buettner E."/>
        </authorList>
    </citation>
    <scope>NUCLEOTIDE SEQUENCE</scope>
    <source>
        <strain evidence="1">Babe33</strain>
    </source>
</reference>
<keyword evidence="2" id="KW-1185">Reference proteome</keyword>
<proteinExistence type="predicted"/>
<name>A0ACC1N7M9_9HYPO</name>
<organism evidence="1 2">
    <name type="scientific">Zarea fungicola</name>
    <dbReference type="NCBI Taxonomy" id="93591"/>
    <lineage>
        <taxon>Eukaryota</taxon>
        <taxon>Fungi</taxon>
        <taxon>Dikarya</taxon>
        <taxon>Ascomycota</taxon>
        <taxon>Pezizomycotina</taxon>
        <taxon>Sordariomycetes</taxon>
        <taxon>Hypocreomycetidae</taxon>
        <taxon>Hypocreales</taxon>
        <taxon>Cordycipitaceae</taxon>
        <taxon>Zarea</taxon>
    </lineage>
</organism>
<comment type="caution">
    <text evidence="1">The sequence shown here is derived from an EMBL/GenBank/DDBJ whole genome shotgun (WGS) entry which is preliminary data.</text>
</comment>
<dbReference type="EMBL" id="JANJQO010000785">
    <property type="protein sequence ID" value="KAJ2974798.1"/>
    <property type="molecule type" value="Genomic_DNA"/>
</dbReference>
<accession>A0ACC1N7M9</accession>
<gene>
    <name evidence="1" type="ORF">NQ176_g5864</name>
</gene>
<dbReference type="Proteomes" id="UP001143910">
    <property type="component" value="Unassembled WGS sequence"/>
</dbReference>
<evidence type="ECO:0000313" key="1">
    <source>
        <dbReference type="EMBL" id="KAJ2974798.1"/>
    </source>
</evidence>
<protein>
    <submittedName>
        <fullName evidence="1">Uncharacterized protein</fullName>
    </submittedName>
</protein>
<evidence type="ECO:0000313" key="2">
    <source>
        <dbReference type="Proteomes" id="UP001143910"/>
    </source>
</evidence>
<sequence length="598" mass="66563">MEPINKIEYKLVDVPTRSVVLFPARAQIFRDIKDIDLKTGINEVTITGLSPTLDEDSVKVEGTGSAIITDISVVSLPNRDIFNEVYPDDDVSDESDDEDDDPETSAELKQAEARVAEIQDEARLVEDTILSTSKRQQILDLRSESADKSELEKGARLTELLAAYKKEREALCEEGLKAAQAQRHIHEKMNAATSHLHKVQKAALKESRERRRAKEREREIRRMRRGERREEKERIRKERETFWPKYCYSVTITLDVNTMTPISSRRQSIASDIDVVKVAAVKDDGYDGDTFQEGFSCDLTLSYITSAAKWQPSYDLQLSTTSATATLCFDAKISNETSETWKNCKVSLSTSDAAFAGIDSALPELVPWRIRLLGGKSIHYGGQDDQITRSRTERFEHQSYVRERMSRTVDHKSRFDMFGLPYVSGHGGCFPPPPPAVSIGAIPCVKPMPPGAAREASDDNGDTVGGLQNWGGEEETKRRRRMMKKSVDVDYRAAPQAAAVPPPSAAPRLPPTPSIPNIPTVGAKESHPFGQELAQVSELAEEYSAGTQLKPIDEEEELYISSRGLGKFSADDYLGIVQSLTSTFFPDHTPAPAPALWI</sequence>